<proteinExistence type="predicted"/>
<sequence>MKSSRSILQIPPSATGYKKTPNKSKVVVLVLNSLDSMGKNPSYGKAACCIFSRQSNQSYIFYSIAIRSSWYTTSPYFKNSWLEKKFTITSRLSQRLQNISTFLWETWTLTPLPEQHSDFATLSRVLTHDMDPLCANGKTLASSLDVIKIFPFCKEVNDHEVVPSLVYSGSGNFARTVLDFIDWLHKGADNPNSKCFRIFHSFTSNADKIKCFEYFACGKCLIIL</sequence>
<gene>
    <name evidence="1" type="ORF">VP01_2g10</name>
</gene>
<evidence type="ECO:0000313" key="2">
    <source>
        <dbReference type="Proteomes" id="UP000037035"/>
    </source>
</evidence>
<dbReference type="OrthoDB" id="2507066at2759"/>
<reference evidence="1 2" key="1">
    <citation type="submission" date="2015-08" db="EMBL/GenBank/DDBJ databases">
        <title>Next Generation Sequencing and Analysis of the Genome of Puccinia sorghi L Schw, the Causal Agent of Maize Common Rust.</title>
        <authorList>
            <person name="Rochi L."/>
            <person name="Burguener G."/>
            <person name="Darino M."/>
            <person name="Turjanski A."/>
            <person name="Kreff E."/>
            <person name="Dieguez M.J."/>
            <person name="Sacco F."/>
        </authorList>
    </citation>
    <scope>NUCLEOTIDE SEQUENCE [LARGE SCALE GENOMIC DNA]</scope>
    <source>
        <strain evidence="1 2">RO10H11247</strain>
    </source>
</reference>
<organism evidence="1 2">
    <name type="scientific">Puccinia sorghi</name>
    <dbReference type="NCBI Taxonomy" id="27349"/>
    <lineage>
        <taxon>Eukaryota</taxon>
        <taxon>Fungi</taxon>
        <taxon>Dikarya</taxon>
        <taxon>Basidiomycota</taxon>
        <taxon>Pucciniomycotina</taxon>
        <taxon>Pucciniomycetes</taxon>
        <taxon>Pucciniales</taxon>
        <taxon>Pucciniaceae</taxon>
        <taxon>Puccinia</taxon>
    </lineage>
</organism>
<dbReference type="VEuPathDB" id="FungiDB:VP01_2g10"/>
<keyword evidence="2" id="KW-1185">Reference proteome</keyword>
<name>A0A0L6V150_9BASI</name>
<comment type="caution">
    <text evidence="1">The sequence shown here is derived from an EMBL/GenBank/DDBJ whole genome shotgun (WGS) entry which is preliminary data.</text>
</comment>
<protein>
    <submittedName>
        <fullName evidence="1">Uncharacterized protein</fullName>
    </submittedName>
</protein>
<dbReference type="EMBL" id="LAVV01007947">
    <property type="protein sequence ID" value="KNZ54242.1"/>
    <property type="molecule type" value="Genomic_DNA"/>
</dbReference>
<evidence type="ECO:0000313" key="1">
    <source>
        <dbReference type="EMBL" id="KNZ54242.1"/>
    </source>
</evidence>
<dbReference type="Proteomes" id="UP000037035">
    <property type="component" value="Unassembled WGS sequence"/>
</dbReference>
<dbReference type="STRING" id="27349.A0A0L6V150"/>
<dbReference type="AlphaFoldDB" id="A0A0L6V150"/>
<accession>A0A0L6V150</accession>